<evidence type="ECO:0000313" key="3">
    <source>
        <dbReference type="Proteomes" id="UP000008063"/>
    </source>
</evidence>
<proteinExistence type="predicted"/>
<dbReference type="OrthoDB" id="162969at2759"/>
<gene>
    <name evidence="2" type="ORF">SERLA73DRAFT_153116</name>
</gene>
<organism evidence="3">
    <name type="scientific">Serpula lacrymans var. lacrymans (strain S7.3)</name>
    <name type="common">Dry rot fungus</name>
    <dbReference type="NCBI Taxonomy" id="936435"/>
    <lineage>
        <taxon>Eukaryota</taxon>
        <taxon>Fungi</taxon>
        <taxon>Dikarya</taxon>
        <taxon>Basidiomycota</taxon>
        <taxon>Agaricomycotina</taxon>
        <taxon>Agaricomycetes</taxon>
        <taxon>Agaricomycetidae</taxon>
        <taxon>Boletales</taxon>
        <taxon>Coniophorineae</taxon>
        <taxon>Serpulaceae</taxon>
        <taxon>Serpula</taxon>
    </lineage>
</organism>
<dbReference type="PANTHER" id="PTHR19303">
    <property type="entry name" value="TRANSPOSON"/>
    <property type="match status" value="1"/>
</dbReference>
<dbReference type="STRING" id="936435.F8Q0L0"/>
<dbReference type="InterPro" id="IPR004875">
    <property type="entry name" value="DDE_SF_endonuclease_dom"/>
</dbReference>
<evidence type="ECO:0000259" key="1">
    <source>
        <dbReference type="Pfam" id="PF03184"/>
    </source>
</evidence>
<protein>
    <recommendedName>
        <fullName evidence="1">DDE-1 domain-containing protein</fullName>
    </recommendedName>
</protein>
<evidence type="ECO:0000313" key="2">
    <source>
        <dbReference type="EMBL" id="EGN97839.1"/>
    </source>
</evidence>
<dbReference type="EMBL" id="GL945481">
    <property type="protein sequence ID" value="EGN97839.1"/>
    <property type="molecule type" value="Genomic_DNA"/>
</dbReference>
<keyword evidence="3" id="KW-1185">Reference proteome</keyword>
<dbReference type="GO" id="GO:0005634">
    <property type="term" value="C:nucleus"/>
    <property type="evidence" value="ECO:0007669"/>
    <property type="project" value="TreeGrafter"/>
</dbReference>
<dbReference type="InParanoid" id="F8Q0L0"/>
<sequence length="143" mass="16206">MSGKKKEKSRISIGFACNANKSEKLEPFFIGKTKKPQCFNKQSPEQQGFYYWNNKKAWMTTAIFEEWVKRKPSNIVGITLEFSQDWACDWNPALKAVVDAEGDIKKALEAINSLCHAASHRTGLKICIPAFTKPLAQKVPVRQ</sequence>
<dbReference type="PANTHER" id="PTHR19303:SF73">
    <property type="entry name" value="PROTEIN PDC2"/>
    <property type="match status" value="1"/>
</dbReference>
<name>F8Q0L0_SERL3</name>
<reference evidence="3" key="1">
    <citation type="journal article" date="2011" name="Science">
        <title>The plant cell wall-decomposing machinery underlies the functional diversity of forest fungi.</title>
        <authorList>
            <person name="Eastwood D.C."/>
            <person name="Floudas D."/>
            <person name="Binder M."/>
            <person name="Majcherczyk A."/>
            <person name="Schneider P."/>
            <person name="Aerts A."/>
            <person name="Asiegbu F.O."/>
            <person name="Baker S.E."/>
            <person name="Barry K."/>
            <person name="Bendiksby M."/>
            <person name="Blumentritt M."/>
            <person name="Coutinho P.M."/>
            <person name="Cullen D."/>
            <person name="de Vries R.P."/>
            <person name="Gathman A."/>
            <person name="Goodell B."/>
            <person name="Henrissat B."/>
            <person name="Ihrmark K."/>
            <person name="Kauserud H."/>
            <person name="Kohler A."/>
            <person name="LaButti K."/>
            <person name="Lapidus A."/>
            <person name="Lavin J.L."/>
            <person name="Lee Y.-H."/>
            <person name="Lindquist E."/>
            <person name="Lilly W."/>
            <person name="Lucas S."/>
            <person name="Morin E."/>
            <person name="Murat C."/>
            <person name="Oguiza J.A."/>
            <person name="Park J."/>
            <person name="Pisabarro A.G."/>
            <person name="Riley R."/>
            <person name="Rosling A."/>
            <person name="Salamov A."/>
            <person name="Schmidt O."/>
            <person name="Schmutz J."/>
            <person name="Skrede I."/>
            <person name="Stenlid J."/>
            <person name="Wiebenga A."/>
            <person name="Xie X."/>
            <person name="Kuees U."/>
            <person name="Hibbett D.S."/>
            <person name="Hoffmeister D."/>
            <person name="Hoegberg N."/>
            <person name="Martin F."/>
            <person name="Grigoriev I.V."/>
            <person name="Watkinson S.C."/>
        </authorList>
    </citation>
    <scope>NUCLEOTIDE SEQUENCE [LARGE SCALE GENOMIC DNA]</scope>
    <source>
        <strain evidence="3">strain S7.3</strain>
    </source>
</reference>
<dbReference type="AlphaFoldDB" id="F8Q0L0"/>
<dbReference type="GO" id="GO:0003677">
    <property type="term" value="F:DNA binding"/>
    <property type="evidence" value="ECO:0007669"/>
    <property type="project" value="TreeGrafter"/>
</dbReference>
<dbReference type="InterPro" id="IPR050863">
    <property type="entry name" value="CenT-Element_Derived"/>
</dbReference>
<dbReference type="Proteomes" id="UP000008063">
    <property type="component" value="Unassembled WGS sequence"/>
</dbReference>
<dbReference type="Pfam" id="PF03184">
    <property type="entry name" value="DDE_1"/>
    <property type="match status" value="1"/>
</dbReference>
<feature type="domain" description="DDE-1" evidence="1">
    <location>
        <begin position="8"/>
        <end position="70"/>
    </location>
</feature>
<dbReference type="HOGENOM" id="CLU_1807399_0_0_1"/>
<accession>F8Q0L0</accession>